<dbReference type="Pfam" id="PF00023">
    <property type="entry name" value="Ank"/>
    <property type="match status" value="1"/>
</dbReference>
<evidence type="ECO:0000256" key="3">
    <source>
        <dbReference type="PROSITE-ProRule" id="PRU00023"/>
    </source>
</evidence>
<evidence type="ECO:0000313" key="7">
    <source>
        <dbReference type="Proteomes" id="UP000186817"/>
    </source>
</evidence>
<dbReference type="InterPro" id="IPR029071">
    <property type="entry name" value="Ubiquitin-like_domsf"/>
</dbReference>
<dbReference type="EMBL" id="LSRX01000065">
    <property type="protein sequence ID" value="OLQ11091.1"/>
    <property type="molecule type" value="Genomic_DNA"/>
</dbReference>
<dbReference type="Proteomes" id="UP000186817">
    <property type="component" value="Unassembled WGS sequence"/>
</dbReference>
<dbReference type="OrthoDB" id="420521at2759"/>
<dbReference type="PANTHER" id="PTHR23206:SF8">
    <property type="entry name" value="ANKYRIN REPEAT AND KH DOMAIN-CONTAINING 1"/>
    <property type="match status" value="1"/>
</dbReference>
<organism evidence="6 7">
    <name type="scientific">Symbiodinium microadriaticum</name>
    <name type="common">Dinoflagellate</name>
    <name type="synonym">Zooxanthella microadriatica</name>
    <dbReference type="NCBI Taxonomy" id="2951"/>
    <lineage>
        <taxon>Eukaryota</taxon>
        <taxon>Sar</taxon>
        <taxon>Alveolata</taxon>
        <taxon>Dinophyceae</taxon>
        <taxon>Suessiales</taxon>
        <taxon>Symbiodiniaceae</taxon>
        <taxon>Symbiodinium</taxon>
    </lineage>
</organism>
<proteinExistence type="predicted"/>
<reference evidence="6 7" key="1">
    <citation type="submission" date="2016-02" db="EMBL/GenBank/DDBJ databases">
        <title>Genome analysis of coral dinoflagellate symbionts highlights evolutionary adaptations to a symbiotic lifestyle.</title>
        <authorList>
            <person name="Aranda M."/>
            <person name="Li Y."/>
            <person name="Liew Y.J."/>
            <person name="Baumgarten S."/>
            <person name="Simakov O."/>
            <person name="Wilson M."/>
            <person name="Piel J."/>
            <person name="Ashoor H."/>
            <person name="Bougouffa S."/>
            <person name="Bajic V.B."/>
            <person name="Ryu T."/>
            <person name="Ravasi T."/>
            <person name="Bayer T."/>
            <person name="Micklem G."/>
            <person name="Kim H."/>
            <person name="Bhak J."/>
            <person name="Lajeunesse T.C."/>
            <person name="Voolstra C.R."/>
        </authorList>
    </citation>
    <scope>NUCLEOTIDE SEQUENCE [LARGE SCALE GENOMIC DNA]</scope>
    <source>
        <strain evidence="6 7">CCMP2467</strain>
    </source>
</reference>
<sequence>MLRVRLLSGEELTSLPLTELSDVRALKQRLHQQHGLPPRFRQRLLQEGQTLDDSVKLDAPMDLQVVTVAFSDPSDEQKSEMCHAIEENFVHKASGRAGKPNSLESPEVAGLLHLPIDPNAAIHGDDTALMLALWRHHFEVVQLLMEASSSELWLTALHFMDAEDRLATASKGRLCTSSSGEELTSLPLTELSDVRALKQRLHRQHGLPPRFRQRLLQEGHTLDDDVKLDSVMDLQVVVTTFSDASESDRKAFLEAAEDGDVAQVEALLQIPLDPDAARDSYGTTALMRAATWGNVDVARLLLEADAEVGLRSDTDFTALTLAARVGTPQLAQLLLEAGSEKDLIDEYGLSALMYAARHGQAEVAEVLLQAGAQVDLCNENGWTALMFAARCGHARVVHVLLAANSKWDSVDKDGRTALTMARKGREVEEIDSLGSKKKEKKRRQSQQGLTGVTGGGLHPGRVVPATLVEDQAEATMADDDKEMLS</sequence>
<dbReference type="PROSITE" id="PS50088">
    <property type="entry name" value="ANK_REPEAT"/>
    <property type="match status" value="4"/>
</dbReference>
<dbReference type="PANTHER" id="PTHR23206">
    <property type="entry name" value="MASK PROTEIN"/>
    <property type="match status" value="1"/>
</dbReference>
<feature type="repeat" description="ANK" evidence="3">
    <location>
        <begin position="314"/>
        <end position="346"/>
    </location>
</feature>
<feature type="compositionally biased region" description="Acidic residues" evidence="4">
    <location>
        <begin position="470"/>
        <end position="485"/>
    </location>
</feature>
<keyword evidence="7" id="KW-1185">Reference proteome</keyword>
<dbReference type="InterPro" id="IPR036770">
    <property type="entry name" value="Ankyrin_rpt-contain_sf"/>
</dbReference>
<dbReference type="SUPFAM" id="SSF54236">
    <property type="entry name" value="Ubiquitin-like"/>
    <property type="match status" value="1"/>
</dbReference>
<dbReference type="InterPro" id="IPR051631">
    <property type="entry name" value="Ankyrin-KH/SAM_domain"/>
</dbReference>
<comment type="caution">
    <text evidence="6">The sequence shown here is derived from an EMBL/GenBank/DDBJ whole genome shotgun (WGS) entry which is preliminary data.</text>
</comment>
<keyword evidence="2 3" id="KW-0040">ANK repeat</keyword>
<dbReference type="AlphaFoldDB" id="A0A1Q9EUJ6"/>
<feature type="repeat" description="ANK" evidence="3">
    <location>
        <begin position="347"/>
        <end position="379"/>
    </location>
</feature>
<evidence type="ECO:0000313" key="6">
    <source>
        <dbReference type="EMBL" id="OLQ11091.1"/>
    </source>
</evidence>
<dbReference type="InterPro" id="IPR002110">
    <property type="entry name" value="Ankyrin_rpt"/>
</dbReference>
<feature type="compositionally biased region" description="Basic residues" evidence="4">
    <location>
        <begin position="435"/>
        <end position="444"/>
    </location>
</feature>
<feature type="repeat" description="ANK" evidence="3">
    <location>
        <begin position="281"/>
        <end position="313"/>
    </location>
</feature>
<feature type="repeat" description="ANK" evidence="3">
    <location>
        <begin position="380"/>
        <end position="412"/>
    </location>
</feature>
<dbReference type="SMART" id="SM00248">
    <property type="entry name" value="ANK"/>
    <property type="match status" value="6"/>
</dbReference>
<name>A0A1Q9EUJ6_SYMMI</name>
<feature type="domain" description="Ubiquitin-like" evidence="5">
    <location>
        <begin position="1"/>
        <end position="57"/>
    </location>
</feature>
<dbReference type="Pfam" id="PF13637">
    <property type="entry name" value="Ank_4"/>
    <property type="match status" value="1"/>
</dbReference>
<dbReference type="InterPro" id="IPR000626">
    <property type="entry name" value="Ubiquitin-like_dom"/>
</dbReference>
<evidence type="ECO:0000259" key="5">
    <source>
        <dbReference type="PROSITE" id="PS50053"/>
    </source>
</evidence>
<dbReference type="CDD" id="cd17039">
    <property type="entry name" value="Ubl_ubiquitin_like"/>
    <property type="match status" value="2"/>
</dbReference>
<evidence type="ECO:0000256" key="4">
    <source>
        <dbReference type="SAM" id="MobiDB-lite"/>
    </source>
</evidence>
<dbReference type="PROSITE" id="PS50297">
    <property type="entry name" value="ANK_REP_REGION"/>
    <property type="match status" value="3"/>
</dbReference>
<dbReference type="SUPFAM" id="SSF48403">
    <property type="entry name" value="Ankyrin repeat"/>
    <property type="match status" value="1"/>
</dbReference>
<dbReference type="Pfam" id="PF12796">
    <property type="entry name" value="Ank_2"/>
    <property type="match status" value="1"/>
</dbReference>
<keyword evidence="1" id="KW-0677">Repeat</keyword>
<gene>
    <name evidence="6" type="primary">ANKRD50</name>
    <name evidence="6" type="ORF">AK812_SmicGene5089</name>
</gene>
<evidence type="ECO:0000256" key="2">
    <source>
        <dbReference type="ARBA" id="ARBA00023043"/>
    </source>
</evidence>
<evidence type="ECO:0000256" key="1">
    <source>
        <dbReference type="ARBA" id="ARBA00022737"/>
    </source>
</evidence>
<feature type="region of interest" description="Disordered" evidence="4">
    <location>
        <begin position="429"/>
        <end position="485"/>
    </location>
</feature>
<protein>
    <submittedName>
        <fullName evidence="6">Ankyrin repeat domain-containing protein 50</fullName>
    </submittedName>
</protein>
<dbReference type="Gene3D" id="1.25.40.20">
    <property type="entry name" value="Ankyrin repeat-containing domain"/>
    <property type="match status" value="2"/>
</dbReference>
<accession>A0A1Q9EUJ6</accession>
<dbReference type="PROSITE" id="PS50053">
    <property type="entry name" value="UBIQUITIN_2"/>
    <property type="match status" value="1"/>
</dbReference>